<dbReference type="RefSeq" id="WP_160776805.1">
    <property type="nucleotide sequence ID" value="NZ_WUMV01000008.1"/>
</dbReference>
<evidence type="ECO:0000313" key="1">
    <source>
        <dbReference type="EMBL" id="MXN66550.1"/>
    </source>
</evidence>
<evidence type="ECO:0000313" key="2">
    <source>
        <dbReference type="Proteomes" id="UP000433101"/>
    </source>
</evidence>
<dbReference type="Proteomes" id="UP000433101">
    <property type="component" value="Unassembled WGS sequence"/>
</dbReference>
<protein>
    <submittedName>
        <fullName evidence="1">Uncharacterized protein</fullName>
    </submittedName>
</protein>
<accession>A0A7X3LWW2</accession>
<sequence length="233" mass="26467">MEFPTLLYHGTSGEFARKALREGLRPRSLNADAQDEGKLSNPDCVYLTDAYPIHHAALTSARHGDPYAGVLEIDVLRLDSSLFRGDESVIEQLNRDSDGLSGSREDRLRHYREKLENNFDDAVLTLDRMGSVAYHGPIPAEAISRIAILQADPPILPVSWARDISVSVANYHFVWMQQFAVTEWVMNDRWPRFDQTNDIYRFWLGELMNYDSRQGIKVSEAPRYLAPADVVNA</sequence>
<reference evidence="1 2" key="1">
    <citation type="submission" date="2019-12" db="EMBL/GenBank/DDBJ databases">
        <authorList>
            <person name="Li M."/>
        </authorList>
    </citation>
    <scope>NUCLEOTIDE SEQUENCE [LARGE SCALE GENOMIC DNA]</scope>
    <source>
        <strain evidence="1 2">GBMRC 2046</strain>
    </source>
</reference>
<name>A0A7X3LWW2_9HYPH</name>
<gene>
    <name evidence="1" type="ORF">GR183_16665</name>
</gene>
<comment type="caution">
    <text evidence="1">The sequence shown here is derived from an EMBL/GenBank/DDBJ whole genome shotgun (WGS) entry which is preliminary data.</text>
</comment>
<proteinExistence type="predicted"/>
<keyword evidence="2" id="KW-1185">Reference proteome</keyword>
<organism evidence="1 2">
    <name type="scientific">Stappia sediminis</name>
    <dbReference type="NCBI Taxonomy" id="2692190"/>
    <lineage>
        <taxon>Bacteria</taxon>
        <taxon>Pseudomonadati</taxon>
        <taxon>Pseudomonadota</taxon>
        <taxon>Alphaproteobacteria</taxon>
        <taxon>Hyphomicrobiales</taxon>
        <taxon>Stappiaceae</taxon>
        <taxon>Stappia</taxon>
    </lineage>
</organism>
<dbReference type="EMBL" id="WUMV01000008">
    <property type="protein sequence ID" value="MXN66550.1"/>
    <property type="molecule type" value="Genomic_DNA"/>
</dbReference>
<dbReference type="AlphaFoldDB" id="A0A7X3LWW2"/>